<gene>
    <name evidence="7" type="ORF">C4K68_09800</name>
</gene>
<name>A0A2S5KS15_9PROT</name>
<evidence type="ECO:0000256" key="5">
    <source>
        <dbReference type="ARBA" id="ARBA00022898"/>
    </source>
</evidence>
<dbReference type="InterPro" id="IPR015421">
    <property type="entry name" value="PyrdxlP-dep_Trfase_major"/>
</dbReference>
<dbReference type="InterPro" id="IPR015422">
    <property type="entry name" value="PyrdxlP-dep_Trfase_small"/>
</dbReference>
<dbReference type="SUPFAM" id="SSF53383">
    <property type="entry name" value="PLP-dependent transferases"/>
    <property type="match status" value="1"/>
</dbReference>
<dbReference type="Pfam" id="PF00202">
    <property type="entry name" value="Aminotran_3"/>
    <property type="match status" value="1"/>
</dbReference>
<dbReference type="GO" id="GO:0005829">
    <property type="term" value="C:cytosol"/>
    <property type="evidence" value="ECO:0007669"/>
    <property type="project" value="TreeGrafter"/>
</dbReference>
<keyword evidence="3 7" id="KW-0032">Aminotransferase</keyword>
<keyword evidence="4" id="KW-0808">Transferase</keyword>
<keyword evidence="5 6" id="KW-0663">Pyridoxal phosphate</keyword>
<dbReference type="InterPro" id="IPR049704">
    <property type="entry name" value="Aminotrans_3_PPA_site"/>
</dbReference>
<evidence type="ECO:0000256" key="6">
    <source>
        <dbReference type="RuleBase" id="RU003560"/>
    </source>
</evidence>
<evidence type="ECO:0000256" key="3">
    <source>
        <dbReference type="ARBA" id="ARBA00022576"/>
    </source>
</evidence>
<dbReference type="Gene3D" id="3.40.640.10">
    <property type="entry name" value="Type I PLP-dependent aspartate aminotransferase-like (Major domain)"/>
    <property type="match status" value="1"/>
</dbReference>
<dbReference type="PROSITE" id="PS00600">
    <property type="entry name" value="AA_TRANSFER_CLASS_3"/>
    <property type="match status" value="1"/>
</dbReference>
<evidence type="ECO:0000256" key="2">
    <source>
        <dbReference type="ARBA" id="ARBA00008954"/>
    </source>
</evidence>
<sequence length="443" mass="47934">MSHVFPRHCHATLPIAVAGDGCYLIDQNGKRYFDGSGGAAVSCLGHSNERVRQAIKDQVDQLAFAHTSFFTAKPAEALADLLAARAPGDLQRVYFVSGGSEAVESAIKLARQYHVERGEPQRRHLIARRQSYHGNTLGALSAGGNALRREKFAPILVEMSHIAPCYEYAERPDGESLEAYGQRVANELETEILRLGADSVMAFIAEPVVGATLGAVPAVPGYFKRIREICDQYGVLLILDEVMCGMGRTGHLFACEAEGIVPDILTIAKGLGAGYQPIGAMLCSETIYQTIADGSGFFQHGHTYLGHPVATAAGLAVMKEMLERDLIAQVRERGAFLEKRLRERLGEHPNVGDIRGRGLFWGVELVAERAARTPFDPALGVAGKLKKAAFAGGLICYPMPGTRDGRHGDHILLAPPFIASEADLEHMLDLLQQTIEQVIASLD</sequence>
<comment type="caution">
    <text evidence="7">The sequence shown here is derived from an EMBL/GenBank/DDBJ whole genome shotgun (WGS) entry which is preliminary data.</text>
</comment>
<evidence type="ECO:0000313" key="7">
    <source>
        <dbReference type="EMBL" id="PPC77548.1"/>
    </source>
</evidence>
<dbReference type="AlphaFoldDB" id="A0A2S5KS15"/>
<dbReference type="EMBL" id="PRLP01000031">
    <property type="protein sequence ID" value="PPC77548.1"/>
    <property type="molecule type" value="Genomic_DNA"/>
</dbReference>
<dbReference type="NCBIfam" id="NF005685">
    <property type="entry name" value="PRK07483.1"/>
    <property type="match status" value="1"/>
</dbReference>
<reference evidence="7 8" key="1">
    <citation type="submission" date="2018-02" db="EMBL/GenBank/DDBJ databases">
        <title>novel marine gammaproteobacteria from coastal saline agro ecosystem.</title>
        <authorList>
            <person name="Krishnan R."/>
            <person name="Ramesh Kumar N."/>
        </authorList>
    </citation>
    <scope>NUCLEOTIDE SEQUENCE [LARGE SCALE GENOMIC DNA]</scope>
    <source>
        <strain evidence="7 8">228</strain>
    </source>
</reference>
<dbReference type="GO" id="GO:0008483">
    <property type="term" value="F:transaminase activity"/>
    <property type="evidence" value="ECO:0007669"/>
    <property type="project" value="UniProtKB-KW"/>
</dbReference>
<accession>A0A2S5KS15</accession>
<dbReference type="FunFam" id="3.40.640.10:FF:000014">
    <property type="entry name" value="Adenosylmethionine-8-amino-7-oxononanoate aminotransferase, probable"/>
    <property type="match status" value="1"/>
</dbReference>
<dbReference type="PANTHER" id="PTHR43094:SF1">
    <property type="entry name" value="AMINOTRANSFERASE CLASS-III"/>
    <property type="match status" value="1"/>
</dbReference>
<comment type="cofactor">
    <cofactor evidence="1">
        <name>pyridoxal 5'-phosphate</name>
        <dbReference type="ChEBI" id="CHEBI:597326"/>
    </cofactor>
</comment>
<dbReference type="OrthoDB" id="5288905at2"/>
<evidence type="ECO:0000256" key="1">
    <source>
        <dbReference type="ARBA" id="ARBA00001933"/>
    </source>
</evidence>
<evidence type="ECO:0000313" key="8">
    <source>
        <dbReference type="Proteomes" id="UP000238196"/>
    </source>
</evidence>
<organism evidence="7 8">
    <name type="scientific">Proteobacteria bacterium 228</name>
    <dbReference type="NCBI Taxonomy" id="2083153"/>
    <lineage>
        <taxon>Bacteria</taxon>
        <taxon>Pseudomonadati</taxon>
        <taxon>Pseudomonadota</taxon>
    </lineage>
</organism>
<proteinExistence type="inferred from homology"/>
<evidence type="ECO:0000256" key="4">
    <source>
        <dbReference type="ARBA" id="ARBA00022679"/>
    </source>
</evidence>
<protein>
    <submittedName>
        <fullName evidence="7">Aspartate aminotransferase family protein</fullName>
    </submittedName>
</protein>
<dbReference type="InterPro" id="IPR005814">
    <property type="entry name" value="Aminotrans_3"/>
</dbReference>
<comment type="similarity">
    <text evidence="2 6">Belongs to the class-III pyridoxal-phosphate-dependent aminotransferase family.</text>
</comment>
<dbReference type="InterPro" id="IPR015424">
    <property type="entry name" value="PyrdxlP-dep_Trfase"/>
</dbReference>
<dbReference type="CDD" id="cd00610">
    <property type="entry name" value="OAT_like"/>
    <property type="match status" value="1"/>
</dbReference>
<dbReference type="Gene3D" id="3.90.1150.10">
    <property type="entry name" value="Aspartate Aminotransferase, domain 1"/>
    <property type="match status" value="1"/>
</dbReference>
<dbReference type="PANTHER" id="PTHR43094">
    <property type="entry name" value="AMINOTRANSFERASE"/>
    <property type="match status" value="1"/>
</dbReference>
<dbReference type="Proteomes" id="UP000238196">
    <property type="component" value="Unassembled WGS sequence"/>
</dbReference>
<dbReference type="GO" id="GO:0030170">
    <property type="term" value="F:pyridoxal phosphate binding"/>
    <property type="evidence" value="ECO:0007669"/>
    <property type="project" value="InterPro"/>
</dbReference>